<evidence type="ECO:0000313" key="5">
    <source>
        <dbReference type="Proteomes" id="UP000177894"/>
    </source>
</evidence>
<keyword evidence="5" id="KW-1185">Reference proteome</keyword>
<name>A0AAC9WEN3_9CLOT</name>
<keyword evidence="1" id="KW-0677">Repeat</keyword>
<organism evidence="4 6">
    <name type="scientific">Clostridium formicaceticum</name>
    <dbReference type="NCBI Taxonomy" id="1497"/>
    <lineage>
        <taxon>Bacteria</taxon>
        <taxon>Bacillati</taxon>
        <taxon>Bacillota</taxon>
        <taxon>Clostridia</taxon>
        <taxon>Eubacteriales</taxon>
        <taxon>Clostridiaceae</taxon>
        <taxon>Clostridium</taxon>
    </lineage>
</organism>
<proteinExistence type="predicted"/>
<gene>
    <name evidence="3" type="ORF">BJL90_06190</name>
    <name evidence="4" type="ORF">CLFO_01290</name>
</gene>
<dbReference type="RefSeq" id="WP_070965422.1">
    <property type="nucleotide sequence ID" value="NZ_CP017603.1"/>
</dbReference>
<evidence type="ECO:0000256" key="1">
    <source>
        <dbReference type="ARBA" id="ARBA00022737"/>
    </source>
</evidence>
<accession>A0AAC9WEN3</accession>
<reference evidence="4 6" key="2">
    <citation type="submission" date="2017-03" db="EMBL/GenBank/DDBJ databases">
        <title>Complete sequence of Clostridium formicaceticum DSM 92.</title>
        <authorList>
            <person name="Poehlein A."/>
            <person name="Karl M."/>
            <person name="Bengelsdorf F.R."/>
            <person name="Duerre P."/>
            <person name="Daniel R."/>
        </authorList>
    </citation>
    <scope>NUCLEOTIDE SEQUENCE [LARGE SCALE GENOMIC DNA]</scope>
    <source>
        <strain evidence="4 6">DSM 92</strain>
    </source>
</reference>
<evidence type="ECO:0000259" key="2">
    <source>
        <dbReference type="PROSITE" id="PS51272"/>
    </source>
</evidence>
<sequence>MEYLKKKIYILVAITLILQLFPYPAFAIDTLSPYPAYEGLQHGGDLYRGIHFTDIDNHWGKAHIQETAGLALMKGVGNQQFQPNQSLTRLEALTILVKAIGQEEEAQRLGEQQMPPRVRDIVILSTADHWGKGYLQVALQNNIVTPQEVNEIMNLTPQQMENLQQQVENRLEAYEGRELTAAEMTNLQNQIADQLETRNTWNRPVSRQQAAAWIARALGLEGTYGSGIVRVYTFNDVNQMDTEKLPLVEAVLQKGIMSGTSASTFAPKQTLTRGEMAAMLVKFHEDLLEERGLVKKQGEITAVEELQHEGANKRVLTVENDDNSKNLIVTEASLRDFPVQRHESLGLSNSLRRGDWVRYYLNENDEVIYASVDPGATTTIEGFVETIDVDNRQLVMTDFQNKRHILQVQPSAKIQINGRDVNFEGLMHGLEIVVTARNNHVSNIEGMLEEDPDRHGYIPPGSRTKVGDVLFINGDTIEIRANNNREKYRITNGTQILRNESPANLFEIKEGDRVILFFNDIYSPDIATIRVEDHERHIEGIYRGQIEQVDQRNREILLKNVTVYQNGRWVSHSRDQVRLKAEGNLLYEGAEKISLQNLSTRKNSEVYAAVENSYGVPRIAKLVLKGGSSVLYESKITDINFGTGRMIVDNTGLAFHAGTIVVKNNRLVDMLNLDENQIVYVAADLLRGNRNASFVAIEYTGMVEDRIDRTRLVIYRGTVEDIYHYGITMGRLGYRLDYLKLEENQWTEVSGRRRMTLTEDTFIFDSDLQMEIEAGYFMDTRYIDPEDIEDKELRRRVEDRFYLGKAAYFVVRETYTDGETYEEVLAINLTPVNIYEGGRLHIEHSAIGEIAEVDIDGETITLSNVRHWNSLNRRWESAVNSETILADKAVIVVNDAPIDKDEFHKLRRSAKAYVIKSKNSSTGDDAYIIVVEQ</sequence>
<dbReference type="EMBL" id="CP017603">
    <property type="protein sequence ID" value="AOY75521.1"/>
    <property type="molecule type" value="Genomic_DNA"/>
</dbReference>
<feature type="domain" description="SLH" evidence="2">
    <location>
        <begin position="47"/>
        <end position="110"/>
    </location>
</feature>
<dbReference type="EMBL" id="CP020559">
    <property type="protein sequence ID" value="ARE85813.1"/>
    <property type="molecule type" value="Genomic_DNA"/>
</dbReference>
<feature type="domain" description="SLH" evidence="2">
    <location>
        <begin position="231"/>
        <end position="294"/>
    </location>
</feature>
<dbReference type="Proteomes" id="UP000177894">
    <property type="component" value="Chromosome"/>
</dbReference>
<protein>
    <recommendedName>
        <fullName evidence="2">SLH domain-containing protein</fullName>
    </recommendedName>
</protein>
<dbReference type="InterPro" id="IPR001119">
    <property type="entry name" value="SLH_dom"/>
</dbReference>
<evidence type="ECO:0000313" key="6">
    <source>
        <dbReference type="Proteomes" id="UP000192478"/>
    </source>
</evidence>
<reference evidence="3 5" key="1">
    <citation type="submission" date="2016-10" db="EMBL/GenBank/DDBJ databases">
        <title>Complete Genome Sequence of Acetogen Clostridium formicoaceticum ATCC 27076.</title>
        <authorList>
            <person name="Bao T."/>
            <person name="Cheng C."/>
            <person name="Zhao J."/>
            <person name="Yang S.-T."/>
            <person name="Wang J."/>
            <person name="Wang M."/>
        </authorList>
    </citation>
    <scope>NUCLEOTIDE SEQUENCE [LARGE SCALE GENOMIC DNA]</scope>
    <source>
        <strain evidence="3 5">ATCC 27076</strain>
    </source>
</reference>
<dbReference type="AlphaFoldDB" id="A0AAC9WEN3"/>
<dbReference type="KEGG" id="cfm:BJL90_06190"/>
<evidence type="ECO:0000313" key="4">
    <source>
        <dbReference type="EMBL" id="ARE85813.1"/>
    </source>
</evidence>
<evidence type="ECO:0000313" key="3">
    <source>
        <dbReference type="EMBL" id="AOY75521.1"/>
    </source>
</evidence>
<dbReference type="PROSITE" id="PS51272">
    <property type="entry name" value="SLH"/>
    <property type="match status" value="2"/>
</dbReference>
<dbReference type="Proteomes" id="UP000192478">
    <property type="component" value="Chromosome"/>
</dbReference>
<dbReference type="Pfam" id="PF00395">
    <property type="entry name" value="SLH"/>
    <property type="match status" value="2"/>
</dbReference>